<dbReference type="EMBL" id="BBZA01000023">
    <property type="protein sequence ID" value="GAP61970.1"/>
    <property type="molecule type" value="Genomic_DNA"/>
</dbReference>
<dbReference type="PANTHER" id="PTHR43856:SF1">
    <property type="entry name" value="MITOCHONDRIAL CARDIOLIPIN HYDROLASE"/>
    <property type="match status" value="1"/>
</dbReference>
<organism evidence="8 10">
    <name type="scientific">Ardenticatena maritima</name>
    <dbReference type="NCBI Taxonomy" id="872965"/>
    <lineage>
        <taxon>Bacteria</taxon>
        <taxon>Bacillati</taxon>
        <taxon>Chloroflexota</taxon>
        <taxon>Ardenticatenia</taxon>
        <taxon>Ardenticatenales</taxon>
        <taxon>Ardenticatenaceae</taxon>
        <taxon>Ardenticatena</taxon>
    </lineage>
</organism>
<evidence type="ECO:0000256" key="2">
    <source>
        <dbReference type="ARBA" id="ARBA00008664"/>
    </source>
</evidence>
<dbReference type="PANTHER" id="PTHR43856">
    <property type="entry name" value="CARDIOLIPIN HYDROLASE"/>
    <property type="match status" value="1"/>
</dbReference>
<reference evidence="10" key="3">
    <citation type="submission" date="2015-08" db="EMBL/GenBank/DDBJ databases">
        <title>Draft Genome Sequence of a Heterotrophic Facultative Anaerobic Bacterium Ardenticatena maritima Strain 110S.</title>
        <authorList>
            <person name="Kawaichi S."/>
            <person name="Yoshida T."/>
            <person name="Sako Y."/>
            <person name="Nakamura R."/>
        </authorList>
    </citation>
    <scope>NUCLEOTIDE SEQUENCE [LARGE SCALE GENOMIC DNA]</scope>
    <source>
        <strain evidence="10">110S</strain>
    </source>
</reference>
<dbReference type="EC" id="3.1.4.4" evidence="3"/>
<evidence type="ECO:0000313" key="9">
    <source>
        <dbReference type="EMBL" id="KPL87774.1"/>
    </source>
</evidence>
<dbReference type="Pfam" id="PF13091">
    <property type="entry name" value="PLDc_2"/>
    <property type="match status" value="2"/>
</dbReference>
<sequence>MKRRDKGLATLVVLILLIVLGALSSQAEEGSEVRLLYEIVREIAATLGVGTPPPAGAPSPDWYTIAFTTPTCPPEEERHGGLDERIAADLAAAQTRVDVAAYDLDAPAIVDALIGLEKRGVAVHIVTDTDNEDLPSIRRLRRNGISVVTDDRTGLMHNKFIIIDDHILWTGSMNLTTNGVYCNNNNFVRFENVAPLIENYRTEMEEMYTERLFGPTSPVNTPHPTFTYAGVAMQNIFVPEESAALAIARAVAGAQDEILIMAFSFTSEPIGEAVLGRAASGVRVRGVFETTGSETEFSYYTKLKEAGYPSVQVRQDANPRIMHHKVIVIDRRTVIFGSYNFSDNADRRNDENVLIVHDPTFAAPFVAEFERLWNE</sequence>
<evidence type="ECO:0000313" key="11">
    <source>
        <dbReference type="Proteomes" id="UP000050502"/>
    </source>
</evidence>
<dbReference type="GO" id="GO:0016042">
    <property type="term" value="P:lipid catabolic process"/>
    <property type="evidence" value="ECO:0007669"/>
    <property type="project" value="UniProtKB-KW"/>
</dbReference>
<evidence type="ECO:0000313" key="10">
    <source>
        <dbReference type="Proteomes" id="UP000037784"/>
    </source>
</evidence>
<dbReference type="Proteomes" id="UP000037784">
    <property type="component" value="Unassembled WGS sequence"/>
</dbReference>
<dbReference type="PROSITE" id="PS50035">
    <property type="entry name" value="PLD"/>
    <property type="match status" value="2"/>
</dbReference>
<dbReference type="CDD" id="cd09116">
    <property type="entry name" value="PLDc_Nuc_like"/>
    <property type="match status" value="1"/>
</dbReference>
<feature type="domain" description="PLD phosphodiesterase" evidence="7">
    <location>
        <begin position="318"/>
        <end position="345"/>
    </location>
</feature>
<evidence type="ECO:0000256" key="6">
    <source>
        <dbReference type="ARBA" id="ARBA00023098"/>
    </source>
</evidence>
<keyword evidence="10" id="KW-1185">Reference proteome</keyword>
<evidence type="ECO:0000256" key="4">
    <source>
        <dbReference type="ARBA" id="ARBA00022801"/>
    </source>
</evidence>
<evidence type="ECO:0000256" key="1">
    <source>
        <dbReference type="ARBA" id="ARBA00000798"/>
    </source>
</evidence>
<keyword evidence="6" id="KW-0443">Lipid metabolism</keyword>
<dbReference type="Gene3D" id="3.30.870.10">
    <property type="entry name" value="Endonuclease Chain A"/>
    <property type="match status" value="2"/>
</dbReference>
<keyword evidence="5" id="KW-0442">Lipid degradation</keyword>
<dbReference type="GO" id="GO:0004630">
    <property type="term" value="F:phospholipase D activity"/>
    <property type="evidence" value="ECO:0007669"/>
    <property type="project" value="UniProtKB-EC"/>
</dbReference>
<gene>
    <name evidence="8" type="ORF">ARMA_0393</name>
    <name evidence="9" type="ORF">SE16_09350</name>
</gene>
<comment type="catalytic activity">
    <reaction evidence="1">
        <text>a 1,2-diacyl-sn-glycero-3-phosphocholine + H2O = a 1,2-diacyl-sn-glycero-3-phosphate + choline + H(+)</text>
        <dbReference type="Rhea" id="RHEA:14445"/>
        <dbReference type="ChEBI" id="CHEBI:15354"/>
        <dbReference type="ChEBI" id="CHEBI:15377"/>
        <dbReference type="ChEBI" id="CHEBI:15378"/>
        <dbReference type="ChEBI" id="CHEBI:57643"/>
        <dbReference type="ChEBI" id="CHEBI:58608"/>
        <dbReference type="EC" id="3.1.4.4"/>
    </reaction>
</comment>
<evidence type="ECO:0000313" key="8">
    <source>
        <dbReference type="EMBL" id="GAP61970.1"/>
    </source>
</evidence>
<dbReference type="GO" id="GO:0006793">
    <property type="term" value="P:phosphorus metabolic process"/>
    <property type="evidence" value="ECO:0007669"/>
    <property type="project" value="UniProtKB-ARBA"/>
</dbReference>
<reference evidence="9 11" key="2">
    <citation type="submission" date="2015-07" db="EMBL/GenBank/DDBJ databases">
        <title>Whole genome sequence of Ardenticatena maritima DSM 23922.</title>
        <authorList>
            <person name="Hemp J."/>
            <person name="Ward L.M."/>
            <person name="Pace L.A."/>
            <person name="Fischer W.W."/>
        </authorList>
    </citation>
    <scope>NUCLEOTIDE SEQUENCE [LARGE SCALE GENOMIC DNA]</scope>
    <source>
        <strain evidence="9 11">110S</strain>
    </source>
</reference>
<dbReference type="RefSeq" id="WP_054491897.1">
    <property type="nucleotide sequence ID" value="NZ_BBZA01000023.1"/>
</dbReference>
<dbReference type="STRING" id="872965.SE16_09350"/>
<dbReference type="InterPro" id="IPR001736">
    <property type="entry name" value="PLipase_D/transphosphatidylase"/>
</dbReference>
<evidence type="ECO:0000256" key="5">
    <source>
        <dbReference type="ARBA" id="ARBA00022963"/>
    </source>
</evidence>
<dbReference type="InterPro" id="IPR025202">
    <property type="entry name" value="PLD-like_dom"/>
</dbReference>
<comment type="similarity">
    <text evidence="2">Belongs to the phospholipase D family.</text>
</comment>
<dbReference type="InParanoid" id="A0A0M9UBP5"/>
<dbReference type="SMART" id="SM00155">
    <property type="entry name" value="PLDc"/>
    <property type="match status" value="2"/>
</dbReference>
<evidence type="ECO:0000259" key="7">
    <source>
        <dbReference type="PROSITE" id="PS50035"/>
    </source>
</evidence>
<dbReference type="SUPFAM" id="SSF56024">
    <property type="entry name" value="Phospholipase D/nuclease"/>
    <property type="match status" value="2"/>
</dbReference>
<dbReference type="OrthoDB" id="155099at2"/>
<keyword evidence="4" id="KW-0378">Hydrolase</keyword>
<dbReference type="GO" id="GO:0016891">
    <property type="term" value="F:RNA endonuclease activity producing 5'-phosphomonoesters, hydrolytic mechanism"/>
    <property type="evidence" value="ECO:0007669"/>
    <property type="project" value="TreeGrafter"/>
</dbReference>
<accession>A0A0M9UBP5</accession>
<evidence type="ECO:0000256" key="3">
    <source>
        <dbReference type="ARBA" id="ARBA00012027"/>
    </source>
</evidence>
<dbReference type="Proteomes" id="UP000050502">
    <property type="component" value="Unassembled WGS sequence"/>
</dbReference>
<protein>
    <recommendedName>
        <fullName evidence="3">phospholipase D</fullName>
        <ecNumber evidence="3">3.1.4.4</ecNumber>
    </recommendedName>
</protein>
<comment type="caution">
    <text evidence="8">The sequence shown here is derived from an EMBL/GenBank/DDBJ whole genome shotgun (WGS) entry which is preliminary data.</text>
</comment>
<feature type="domain" description="PLD phosphodiesterase" evidence="7">
    <location>
        <begin position="152"/>
        <end position="179"/>
    </location>
</feature>
<dbReference type="InterPro" id="IPR051406">
    <property type="entry name" value="PLD_domain"/>
</dbReference>
<name>A0A0M9UBP5_9CHLR</name>
<dbReference type="AlphaFoldDB" id="A0A0M9UBP5"/>
<proteinExistence type="inferred from homology"/>
<dbReference type="EMBL" id="LGKN01000005">
    <property type="protein sequence ID" value="KPL87774.1"/>
    <property type="molecule type" value="Genomic_DNA"/>
</dbReference>
<reference evidence="8 10" key="1">
    <citation type="journal article" date="2015" name="Genome Announc.">
        <title>Draft Genome Sequence of a Heterotrophic Facultative Anaerobic Thermophilic Bacterium, Ardenticatena maritima Strain 110ST.</title>
        <authorList>
            <person name="Kawaichi S."/>
            <person name="Yoshida T."/>
            <person name="Sako Y."/>
            <person name="Nakamura R."/>
        </authorList>
    </citation>
    <scope>NUCLEOTIDE SEQUENCE [LARGE SCALE GENOMIC DNA]</scope>
    <source>
        <strain evidence="8 10">110S</strain>
    </source>
</reference>